<accession>A0A1E3NWE3</accession>
<evidence type="ECO:0000256" key="6">
    <source>
        <dbReference type="SAM" id="MobiDB-lite"/>
    </source>
</evidence>
<feature type="compositionally biased region" description="Low complexity" evidence="6">
    <location>
        <begin position="800"/>
        <end position="809"/>
    </location>
</feature>
<dbReference type="Proteomes" id="UP000094112">
    <property type="component" value="Unassembled WGS sequence"/>
</dbReference>
<dbReference type="GeneID" id="30201055"/>
<feature type="compositionally biased region" description="Polar residues" evidence="6">
    <location>
        <begin position="467"/>
        <end position="480"/>
    </location>
</feature>
<keyword evidence="4" id="KW-0967">Endosome</keyword>
<feature type="domain" description="BRO1" evidence="7">
    <location>
        <begin position="4"/>
        <end position="389"/>
    </location>
</feature>
<protein>
    <recommendedName>
        <fullName evidence="5">BRO domain-containing protein 1</fullName>
    </recommendedName>
</protein>
<evidence type="ECO:0000256" key="2">
    <source>
        <dbReference type="ARBA" id="ARBA00004496"/>
    </source>
</evidence>
<dbReference type="Gene3D" id="1.20.140.50">
    <property type="entry name" value="alix/aip1 like domains"/>
    <property type="match status" value="1"/>
</dbReference>
<keyword evidence="9" id="KW-1185">Reference proteome</keyword>
<evidence type="ECO:0000256" key="1">
    <source>
        <dbReference type="ARBA" id="ARBA00004177"/>
    </source>
</evidence>
<evidence type="ECO:0000256" key="4">
    <source>
        <dbReference type="ARBA" id="ARBA00022753"/>
    </source>
</evidence>
<dbReference type="Gene3D" id="1.25.40.280">
    <property type="entry name" value="alix/aip1 like domains"/>
    <property type="match status" value="1"/>
</dbReference>
<dbReference type="InterPro" id="IPR038499">
    <property type="entry name" value="BRO1_sf"/>
</dbReference>
<dbReference type="PANTHER" id="PTHR23030">
    <property type="entry name" value="PCD6 INTERACTING PROTEIN-RELATED"/>
    <property type="match status" value="1"/>
</dbReference>
<evidence type="ECO:0000259" key="7">
    <source>
        <dbReference type="PROSITE" id="PS51180"/>
    </source>
</evidence>
<sequence>MKSVFISTKLRNTDNVDWATALKNYLARIYGSFTDFTNEVKIINKLRLDLNASTNDSSNRSFLKDLYYKYYGQLELLDLRLPVQEDGVRVKFRWYDAYDPSTHHTQYSLAFEKASILFNLASLLSTIASDDFENGDFKSSYQFFQYSAGIYKFIGENFLHAPSQDLDGKTVAFLQNLQLSQAQEVFLLKLISEDSSKKSLIAKLAMSTSIHYEQTLSAFEKLENEFGEEYKWTNNLKFKTSFYQNIAYLNYSLSIEEKKIGEAIAFLKLALTGFDSLKKIDNQTNIDYKTYQSQTEEKLKSLSRDNDFIYHDLIPSKDSLEPAVIIKPLGAAKAISLNDHANITEIVGEDIFEKVIPMAVHEKLSLYSEEKAKILRGEIEKNETADAELSSFLEYLNLPSSLDNFKNNVKNKLDSKLVGWSNEVNDSQYKDIEANKSLISDKKSIVLSTIKELEAKLQDEENDYNQKKPQIGTSQEPSQSASINLRDELTNAKQSLLSATKLDQQLNHTIEGETTRLNQLKSTQQLEAVFFSNNQQEQNLLDIDDSSNDQISKHITRIETSLKLLNNLKLERSKIIEDLKTVIHEDDISNILVLNNKKLSGKDEKALFDQELTKFEPYTNRLDSIIFKQPQIIKEIKISYDEILSSNSQISEETLKTKEFEKTYRSFREYETNFQKSVTFYDNLINFVNDVKSNIEQFVSDRYSQRDRIINSSRPPQPNDALRDRFNKLSIGSNQSPRSSYSHEIPSQPPRQPSFGDAPLQPVRQQSYNSSISSHHAYDQPTPSNSYYQSSPQLPPKPQQPQQQYQYTQPTPPQYSQPTPPQYGYTASPSGYSDRSAPPPLPPKFEQQQQPHHSGPPSGLSSLQPQPSDNSNRVPFYNTPSAFDQSMYKTFGAPTQQPPQQPPRYSYPYDPNKPYQ</sequence>
<reference evidence="8 9" key="1">
    <citation type="journal article" date="2016" name="Proc. Natl. Acad. Sci. U.S.A.">
        <title>Comparative genomics of biotechnologically important yeasts.</title>
        <authorList>
            <person name="Riley R."/>
            <person name="Haridas S."/>
            <person name="Wolfe K.H."/>
            <person name="Lopes M.R."/>
            <person name="Hittinger C.T."/>
            <person name="Goeker M."/>
            <person name="Salamov A.A."/>
            <person name="Wisecaver J.H."/>
            <person name="Long T.M."/>
            <person name="Calvey C.H."/>
            <person name="Aerts A.L."/>
            <person name="Barry K.W."/>
            <person name="Choi C."/>
            <person name="Clum A."/>
            <person name="Coughlan A.Y."/>
            <person name="Deshpande S."/>
            <person name="Douglass A.P."/>
            <person name="Hanson S.J."/>
            <person name="Klenk H.-P."/>
            <person name="LaButti K.M."/>
            <person name="Lapidus A."/>
            <person name="Lindquist E.A."/>
            <person name="Lipzen A.M."/>
            <person name="Meier-Kolthoff J.P."/>
            <person name="Ohm R.A."/>
            <person name="Otillar R.P."/>
            <person name="Pangilinan J.L."/>
            <person name="Peng Y."/>
            <person name="Rokas A."/>
            <person name="Rosa C.A."/>
            <person name="Scheuner C."/>
            <person name="Sibirny A.A."/>
            <person name="Slot J.C."/>
            <person name="Stielow J.B."/>
            <person name="Sun H."/>
            <person name="Kurtzman C.P."/>
            <person name="Blackwell M."/>
            <person name="Grigoriev I.V."/>
            <person name="Jeffries T.W."/>
        </authorList>
    </citation>
    <scope>NUCLEOTIDE SEQUENCE [LARGE SCALE GENOMIC DNA]</scope>
    <source>
        <strain evidence="9">ATCC 58044 / CBS 1984 / NCYC 433 / NRRL Y-366-8</strain>
    </source>
</reference>
<dbReference type="Pfam" id="PF03097">
    <property type="entry name" value="BRO1"/>
    <property type="match status" value="1"/>
</dbReference>
<feature type="compositionally biased region" description="Polar residues" evidence="6">
    <location>
        <begin position="730"/>
        <end position="742"/>
    </location>
</feature>
<dbReference type="Gene3D" id="1.20.120.560">
    <property type="entry name" value="alix/aip1 in complex with the ypdl late domain"/>
    <property type="match status" value="1"/>
</dbReference>
<evidence type="ECO:0000313" key="8">
    <source>
        <dbReference type="EMBL" id="ODQ57456.1"/>
    </source>
</evidence>
<feature type="compositionally biased region" description="Pro residues" evidence="6">
    <location>
        <begin position="810"/>
        <end position="821"/>
    </location>
</feature>
<dbReference type="Pfam" id="PF13949">
    <property type="entry name" value="ALIX_LYPXL_bnd"/>
    <property type="match status" value="1"/>
</dbReference>
<dbReference type="PROSITE" id="PS51180">
    <property type="entry name" value="BRO1"/>
    <property type="match status" value="1"/>
</dbReference>
<organism evidence="8 9">
    <name type="scientific">Wickerhamomyces anomalus (strain ATCC 58044 / CBS 1984 / NCYC 433 / NRRL Y-366-8)</name>
    <name type="common">Yeast</name>
    <name type="synonym">Hansenula anomala</name>
    <dbReference type="NCBI Taxonomy" id="683960"/>
    <lineage>
        <taxon>Eukaryota</taxon>
        <taxon>Fungi</taxon>
        <taxon>Dikarya</taxon>
        <taxon>Ascomycota</taxon>
        <taxon>Saccharomycotina</taxon>
        <taxon>Saccharomycetes</taxon>
        <taxon>Phaffomycetales</taxon>
        <taxon>Wickerhamomycetaceae</taxon>
        <taxon>Wickerhamomyces</taxon>
    </lineage>
</organism>
<feature type="compositionally biased region" description="Low complexity" evidence="6">
    <location>
        <begin position="847"/>
        <end position="868"/>
    </location>
</feature>
<dbReference type="PANTHER" id="PTHR23030:SF30">
    <property type="entry name" value="TYROSINE-PROTEIN PHOSPHATASE NON-RECEPTOR TYPE 23"/>
    <property type="match status" value="1"/>
</dbReference>
<feature type="region of interest" description="Disordered" evidence="6">
    <location>
        <begin position="460"/>
        <end position="480"/>
    </location>
</feature>
<dbReference type="RefSeq" id="XP_019036663.1">
    <property type="nucleotide sequence ID" value="XM_019183809.1"/>
</dbReference>
<dbReference type="SMART" id="SM01041">
    <property type="entry name" value="BRO1"/>
    <property type="match status" value="1"/>
</dbReference>
<evidence type="ECO:0000256" key="5">
    <source>
        <dbReference type="ARBA" id="ARBA00041284"/>
    </source>
</evidence>
<name>A0A1E3NWE3_WICAA</name>
<dbReference type="EMBL" id="KV454213">
    <property type="protein sequence ID" value="ODQ57456.1"/>
    <property type="molecule type" value="Genomic_DNA"/>
</dbReference>
<evidence type="ECO:0000313" key="9">
    <source>
        <dbReference type="Proteomes" id="UP000094112"/>
    </source>
</evidence>
<evidence type="ECO:0000256" key="3">
    <source>
        <dbReference type="ARBA" id="ARBA00022490"/>
    </source>
</evidence>
<feature type="compositionally biased region" description="Polar residues" evidence="6">
    <location>
        <begin position="869"/>
        <end position="888"/>
    </location>
</feature>
<dbReference type="STRING" id="683960.A0A1E3NWE3"/>
<dbReference type="InterPro" id="IPR004328">
    <property type="entry name" value="BRO1_dom"/>
</dbReference>
<feature type="region of interest" description="Disordered" evidence="6">
    <location>
        <begin position="730"/>
        <end position="916"/>
    </location>
</feature>
<feature type="compositionally biased region" description="Polar residues" evidence="6">
    <location>
        <begin position="763"/>
        <end position="774"/>
    </location>
</feature>
<dbReference type="GO" id="GO:0005768">
    <property type="term" value="C:endosome"/>
    <property type="evidence" value="ECO:0007669"/>
    <property type="project" value="UniProtKB-SubCell"/>
</dbReference>
<dbReference type="OrthoDB" id="2141925at2759"/>
<proteinExistence type="predicted"/>
<gene>
    <name evidence="8" type="ORF">WICANDRAFT_64804</name>
</gene>
<dbReference type="InterPro" id="IPR025304">
    <property type="entry name" value="ALIX_V_dom"/>
</dbReference>
<keyword evidence="3" id="KW-0963">Cytoplasm</keyword>
<dbReference type="GO" id="GO:0043328">
    <property type="term" value="P:protein transport to vacuole involved in ubiquitin-dependent protein catabolic process via the multivesicular body sorting pathway"/>
    <property type="evidence" value="ECO:0007669"/>
    <property type="project" value="TreeGrafter"/>
</dbReference>
<comment type="subcellular location">
    <subcellularLocation>
        <location evidence="2">Cytoplasm</location>
    </subcellularLocation>
    <subcellularLocation>
        <location evidence="1">Endosome</location>
    </subcellularLocation>
</comment>
<feature type="compositionally biased region" description="Low complexity" evidence="6">
    <location>
        <begin position="780"/>
        <end position="792"/>
    </location>
</feature>
<dbReference type="AlphaFoldDB" id="A0A1E3NWE3"/>